<dbReference type="SUPFAM" id="SSF55103">
    <property type="entry name" value="FAD-linked oxidases, C-terminal domain"/>
    <property type="match status" value="1"/>
</dbReference>
<dbReference type="GO" id="GO:0071949">
    <property type="term" value="F:FAD binding"/>
    <property type="evidence" value="ECO:0007669"/>
    <property type="project" value="InterPro"/>
</dbReference>
<organism evidence="7 8">
    <name type="scientific">Nocardiopsis aegyptia</name>
    <dbReference type="NCBI Taxonomy" id="220378"/>
    <lineage>
        <taxon>Bacteria</taxon>
        <taxon>Bacillati</taxon>
        <taxon>Actinomycetota</taxon>
        <taxon>Actinomycetes</taxon>
        <taxon>Streptosporangiales</taxon>
        <taxon>Nocardiopsidaceae</taxon>
        <taxon>Nocardiopsis</taxon>
    </lineage>
</organism>
<dbReference type="Proteomes" id="UP000572051">
    <property type="component" value="Unassembled WGS sequence"/>
</dbReference>
<accession>A0A7Z0EI75</accession>
<comment type="similarity">
    <text evidence="2">Belongs to the oxygen-dependent FAD-linked oxidoreductase family.</text>
</comment>
<sequence length="482" mass="51540">MSRRTLLAGAGAGVAAIGFDPLTRAWADDGSLAEGDRAPGLDGELVFDEESRAAAADDFGHAVSRYPRAVLRPGSVRDVERMIRYCRARRIPVAARGQGHSTRGQAQVEEGLVIETATLDGLRVRDDRAEVGAGVRWSQVLSAALPYGLTPPVLTDYLELSVGGTLAVGGVGGTTQHHGLQVDTVVELDVVTGEGRRLRCSPRTRADLFHAVLGGLGQCAVIVGATVRLAPAPETVRQYHLYYETVEALTADQRLVLADGRFDYLEGQAQWPAGGGSGWRFMLEGVAFHEGSAPPDDDALLAGLSDTRADAEIEDLPYLDFADRLAPSVEFLKSIGAWYDPHPWWNVFVPSSEFDALAASSLAEMTQDDVGPTGVVLMYPLRRAPLGTTLPRVPDEPVVFLYALLKTATPAPGVPDNDAMVAANRALYERVRDVGGFQYPVGSIPMDHADWRAHFGPAWDDFAAAKAAHDPAGILAPGQGIF</sequence>
<reference evidence="7 8" key="1">
    <citation type="submission" date="2020-07" db="EMBL/GenBank/DDBJ databases">
        <title>Sequencing the genomes of 1000 actinobacteria strains.</title>
        <authorList>
            <person name="Klenk H.-P."/>
        </authorList>
    </citation>
    <scope>NUCLEOTIDE SEQUENCE [LARGE SCALE GENOMIC DNA]</scope>
    <source>
        <strain evidence="7 8">DSM 44442</strain>
    </source>
</reference>
<dbReference type="InterPro" id="IPR015345">
    <property type="entry name" value="Cytokinin_DH_FAD/cytokin-bd"/>
</dbReference>
<dbReference type="EMBL" id="JACCFS010000001">
    <property type="protein sequence ID" value="NYJ32427.1"/>
    <property type="molecule type" value="Genomic_DNA"/>
</dbReference>
<dbReference type="InterPro" id="IPR050432">
    <property type="entry name" value="FAD-linked_Oxidoreductases_BP"/>
</dbReference>
<dbReference type="InterPro" id="IPR006311">
    <property type="entry name" value="TAT_signal"/>
</dbReference>
<dbReference type="InterPro" id="IPR006094">
    <property type="entry name" value="Oxid_FAD_bind_N"/>
</dbReference>
<dbReference type="PANTHER" id="PTHR13878:SF53">
    <property type="entry name" value="CYTOKININ DEHYDROGENASE 6"/>
    <property type="match status" value="1"/>
</dbReference>
<dbReference type="Gene3D" id="3.30.465.10">
    <property type="match status" value="1"/>
</dbReference>
<proteinExistence type="inferred from homology"/>
<feature type="domain" description="FAD-binding PCMH-type" evidence="6">
    <location>
        <begin position="63"/>
        <end position="232"/>
    </location>
</feature>
<gene>
    <name evidence="7" type="ORF">HNR10_000308</name>
</gene>
<dbReference type="RefSeq" id="WP_312889039.1">
    <property type="nucleotide sequence ID" value="NZ_JACCFS010000001.1"/>
</dbReference>
<dbReference type="AlphaFoldDB" id="A0A7Z0EI75"/>
<keyword evidence="3" id="KW-0285">Flavoprotein</keyword>
<dbReference type="PANTHER" id="PTHR13878">
    <property type="entry name" value="GULONOLACTONE OXIDASE"/>
    <property type="match status" value="1"/>
</dbReference>
<dbReference type="InterPro" id="IPR016169">
    <property type="entry name" value="FAD-bd_PCMH_sub2"/>
</dbReference>
<dbReference type="InterPro" id="IPR006093">
    <property type="entry name" value="Oxy_OxRdtase_FAD_BS"/>
</dbReference>
<evidence type="ECO:0000256" key="5">
    <source>
        <dbReference type="ARBA" id="ARBA00023002"/>
    </source>
</evidence>
<protein>
    <submittedName>
        <fullName evidence="7">FAD/FMN-containing dehydrogenase</fullName>
    </submittedName>
</protein>
<comment type="caution">
    <text evidence="7">The sequence shown here is derived from an EMBL/GenBank/DDBJ whole genome shotgun (WGS) entry which is preliminary data.</text>
</comment>
<dbReference type="InterPro" id="IPR016167">
    <property type="entry name" value="FAD-bd_PCMH_sub1"/>
</dbReference>
<dbReference type="SUPFAM" id="SSF56176">
    <property type="entry name" value="FAD-binding/transporter-associated domain-like"/>
    <property type="match status" value="1"/>
</dbReference>
<dbReference type="InterPro" id="IPR016170">
    <property type="entry name" value="Cytok_DH_C_sf"/>
</dbReference>
<dbReference type="InterPro" id="IPR016166">
    <property type="entry name" value="FAD-bd_PCMH"/>
</dbReference>
<dbReference type="GO" id="GO:0009690">
    <property type="term" value="P:cytokinin metabolic process"/>
    <property type="evidence" value="ECO:0007669"/>
    <property type="project" value="InterPro"/>
</dbReference>
<name>A0A7Z0EI75_9ACTN</name>
<evidence type="ECO:0000256" key="1">
    <source>
        <dbReference type="ARBA" id="ARBA00001974"/>
    </source>
</evidence>
<dbReference type="GO" id="GO:0019139">
    <property type="term" value="F:cytokinin dehydrogenase activity"/>
    <property type="evidence" value="ECO:0007669"/>
    <property type="project" value="InterPro"/>
</dbReference>
<dbReference type="InterPro" id="IPR036318">
    <property type="entry name" value="FAD-bd_PCMH-like_sf"/>
</dbReference>
<dbReference type="PROSITE" id="PS51387">
    <property type="entry name" value="FAD_PCMH"/>
    <property type="match status" value="1"/>
</dbReference>
<evidence type="ECO:0000313" key="7">
    <source>
        <dbReference type="EMBL" id="NYJ32427.1"/>
    </source>
</evidence>
<comment type="cofactor">
    <cofactor evidence="1">
        <name>FAD</name>
        <dbReference type="ChEBI" id="CHEBI:57692"/>
    </cofactor>
</comment>
<dbReference type="InterPro" id="IPR016164">
    <property type="entry name" value="FAD-linked_Oxase-like_C"/>
</dbReference>
<evidence type="ECO:0000256" key="2">
    <source>
        <dbReference type="ARBA" id="ARBA00005466"/>
    </source>
</evidence>
<keyword evidence="5" id="KW-0560">Oxidoreductase</keyword>
<evidence type="ECO:0000256" key="4">
    <source>
        <dbReference type="ARBA" id="ARBA00022827"/>
    </source>
</evidence>
<evidence type="ECO:0000313" key="8">
    <source>
        <dbReference type="Proteomes" id="UP000572051"/>
    </source>
</evidence>
<dbReference type="Pfam" id="PF01565">
    <property type="entry name" value="FAD_binding_4"/>
    <property type="match status" value="1"/>
</dbReference>
<keyword evidence="8" id="KW-1185">Reference proteome</keyword>
<dbReference type="PROSITE" id="PS00862">
    <property type="entry name" value="OX2_COVAL_FAD"/>
    <property type="match status" value="1"/>
</dbReference>
<dbReference type="PROSITE" id="PS51318">
    <property type="entry name" value="TAT"/>
    <property type="match status" value="1"/>
</dbReference>
<evidence type="ECO:0000259" key="6">
    <source>
        <dbReference type="PROSITE" id="PS51387"/>
    </source>
</evidence>
<dbReference type="Gene3D" id="3.40.462.10">
    <property type="entry name" value="FAD-linked oxidases, C-terminal domain"/>
    <property type="match status" value="1"/>
</dbReference>
<dbReference type="Gene3D" id="3.30.43.10">
    <property type="entry name" value="Uridine Diphospho-n-acetylenolpyruvylglucosamine Reductase, domain 2"/>
    <property type="match status" value="1"/>
</dbReference>
<keyword evidence="4" id="KW-0274">FAD</keyword>
<evidence type="ECO:0000256" key="3">
    <source>
        <dbReference type="ARBA" id="ARBA00022630"/>
    </source>
</evidence>
<dbReference type="Pfam" id="PF09265">
    <property type="entry name" value="Cytokin-bind"/>
    <property type="match status" value="1"/>
</dbReference>